<reference evidence="2" key="1">
    <citation type="journal article" date="2020" name="New Phytol.">
        <title>Comparative genomics reveals dynamic genome evolution in host specialist ectomycorrhizal fungi.</title>
        <authorList>
            <person name="Lofgren L.A."/>
            <person name="Nguyen N.H."/>
            <person name="Vilgalys R."/>
            <person name="Ruytinx J."/>
            <person name="Liao H.L."/>
            <person name="Branco S."/>
            <person name="Kuo A."/>
            <person name="LaButti K."/>
            <person name="Lipzen A."/>
            <person name="Andreopoulos W."/>
            <person name="Pangilinan J."/>
            <person name="Riley R."/>
            <person name="Hundley H."/>
            <person name="Na H."/>
            <person name="Barry K."/>
            <person name="Grigoriev I.V."/>
            <person name="Stajich J.E."/>
            <person name="Kennedy P.G."/>
        </authorList>
    </citation>
    <scope>NUCLEOTIDE SEQUENCE</scope>
    <source>
        <strain evidence="2">FC423</strain>
    </source>
</reference>
<evidence type="ECO:0000313" key="2">
    <source>
        <dbReference type="EMBL" id="KAG2119527.1"/>
    </source>
</evidence>
<dbReference type="GeneID" id="64702619"/>
<dbReference type="OrthoDB" id="9972196at2759"/>
<keyword evidence="1" id="KW-0472">Membrane</keyword>
<proteinExistence type="predicted"/>
<keyword evidence="1" id="KW-1133">Transmembrane helix</keyword>
<evidence type="ECO:0000313" key="3">
    <source>
        <dbReference type="Proteomes" id="UP000823399"/>
    </source>
</evidence>
<dbReference type="RefSeq" id="XP_041299353.1">
    <property type="nucleotide sequence ID" value="XM_041440360.1"/>
</dbReference>
<gene>
    <name evidence="2" type="ORF">F5147DRAFT_756903</name>
</gene>
<organism evidence="2 3">
    <name type="scientific">Suillus discolor</name>
    <dbReference type="NCBI Taxonomy" id="1912936"/>
    <lineage>
        <taxon>Eukaryota</taxon>
        <taxon>Fungi</taxon>
        <taxon>Dikarya</taxon>
        <taxon>Basidiomycota</taxon>
        <taxon>Agaricomycotina</taxon>
        <taxon>Agaricomycetes</taxon>
        <taxon>Agaricomycetidae</taxon>
        <taxon>Boletales</taxon>
        <taxon>Suillineae</taxon>
        <taxon>Suillaceae</taxon>
        <taxon>Suillus</taxon>
    </lineage>
</organism>
<sequence length="312" mass="34633">MKADGTVVGYEEADIVQLHATNAALRAYDDNKIMLPQGVSIASYYQLKFEDDDDQEHSVATHIINYNKRCLYTMSAVIKLFLGHNRDPSDINVSTSALYILSPHPCHGRFRCRLSMGWPMTCRSSRKYHLHATGAHLKACCTYFPPLPAPPTPLTSLFTLSALPIPDNMLAAEILLPEPNASFPETFIYTSNRNDPHSEGDTIAIFSLTAGEARACERGGVEGGGVEVFERIDGGTRTSSRVRYRISPRSPITGTRYCGCLVCFNTITAESVIVEGRITKKRRTGEYILNIIFWCTILSFIIHSSSILEMSN</sequence>
<keyword evidence="3" id="KW-1185">Reference proteome</keyword>
<dbReference type="EMBL" id="JABBWM010000002">
    <property type="protein sequence ID" value="KAG2119527.1"/>
    <property type="molecule type" value="Genomic_DNA"/>
</dbReference>
<evidence type="ECO:0000256" key="1">
    <source>
        <dbReference type="SAM" id="Phobius"/>
    </source>
</evidence>
<dbReference type="Proteomes" id="UP000823399">
    <property type="component" value="Unassembled WGS sequence"/>
</dbReference>
<accession>A0A9P7K0T2</accession>
<keyword evidence="1" id="KW-0812">Transmembrane</keyword>
<comment type="caution">
    <text evidence="2">The sequence shown here is derived from an EMBL/GenBank/DDBJ whole genome shotgun (WGS) entry which is preliminary data.</text>
</comment>
<name>A0A9P7K0T2_9AGAM</name>
<feature type="transmembrane region" description="Helical" evidence="1">
    <location>
        <begin position="287"/>
        <end position="308"/>
    </location>
</feature>
<dbReference type="AlphaFoldDB" id="A0A9P7K0T2"/>
<protein>
    <submittedName>
        <fullName evidence="2">Uncharacterized protein</fullName>
    </submittedName>
</protein>